<comment type="similarity">
    <text evidence="2 6">Belongs to the class-I pyridoxal-phosphate-dependent aminotransferase family.</text>
</comment>
<sequence length="362" mass="40230">MKDVVSLGVGEPDFHTPWSYSDAAIYSLRKGHTHYTSNWGLLELRRAIAHYMAERFHVEYDPVKEILVTVGASEGIDLALRALVEPGDEVLVPDPSYVSYMPNIRFAAGICVPVPTDAANEFKLTPDALRRAITPKTKALILPYPNNPTGAVMTRKDLEGIAAVLRDTEIMVISDEIYAELTYEGKHVSFAEIPGMWERTITLNGFSKAFAMTGWRLGYACGPRELMEVLCKIHQYTMLCASTPAQYAALEALNSGTQNEYQDVRRMVESYDRRRRLIVNGLREAGLSCHEPKGAFYAFPATPAGMDSQTFCEKLLWEKKVAAVPGDAFGITGKNFFRCSYAASNENILKAVHRIGEFVASL</sequence>
<dbReference type="PANTHER" id="PTHR46383">
    <property type="entry name" value="ASPARTATE AMINOTRANSFERASE"/>
    <property type="match status" value="1"/>
</dbReference>
<dbReference type="AlphaFoldDB" id="A0A9D1ICY0"/>
<reference evidence="8" key="2">
    <citation type="journal article" date="2021" name="PeerJ">
        <title>Extensive microbial diversity within the chicken gut microbiome revealed by metagenomics and culture.</title>
        <authorList>
            <person name="Gilroy R."/>
            <person name="Ravi A."/>
            <person name="Getino M."/>
            <person name="Pursley I."/>
            <person name="Horton D.L."/>
            <person name="Alikhan N.F."/>
            <person name="Baker D."/>
            <person name="Gharbi K."/>
            <person name="Hall N."/>
            <person name="Watson M."/>
            <person name="Adriaenssens E.M."/>
            <person name="Foster-Nyarko E."/>
            <person name="Jarju S."/>
            <person name="Secka A."/>
            <person name="Antonio M."/>
            <person name="Oren A."/>
            <person name="Chaudhuri R.R."/>
            <person name="La Ragione R."/>
            <person name="Hildebrand F."/>
            <person name="Pallen M.J."/>
        </authorList>
    </citation>
    <scope>NUCLEOTIDE SEQUENCE</scope>
    <source>
        <strain evidence="8">ChiHcec3-11533</strain>
    </source>
</reference>
<dbReference type="Gene3D" id="3.90.1150.10">
    <property type="entry name" value="Aspartate Aminotransferase, domain 1"/>
    <property type="match status" value="1"/>
</dbReference>
<organism evidence="8 9">
    <name type="scientific">Candidatus Pullichristensenella excrementigallinarum</name>
    <dbReference type="NCBI Taxonomy" id="2840907"/>
    <lineage>
        <taxon>Bacteria</taxon>
        <taxon>Bacillati</taxon>
        <taxon>Bacillota</taxon>
        <taxon>Clostridia</taxon>
        <taxon>Candidatus Pullichristensenella</taxon>
    </lineage>
</organism>
<comment type="caution">
    <text evidence="8">The sequence shown here is derived from an EMBL/GenBank/DDBJ whole genome shotgun (WGS) entry which is preliminary data.</text>
</comment>
<dbReference type="EC" id="2.6.1.-" evidence="6"/>
<gene>
    <name evidence="8" type="ORF">IAB02_10425</name>
</gene>
<evidence type="ECO:0000256" key="2">
    <source>
        <dbReference type="ARBA" id="ARBA00007441"/>
    </source>
</evidence>
<dbReference type="SUPFAM" id="SSF53383">
    <property type="entry name" value="PLP-dependent transferases"/>
    <property type="match status" value="1"/>
</dbReference>
<keyword evidence="4 6" id="KW-0808">Transferase</keyword>
<dbReference type="GO" id="GO:0006520">
    <property type="term" value="P:amino acid metabolic process"/>
    <property type="evidence" value="ECO:0007669"/>
    <property type="project" value="InterPro"/>
</dbReference>
<dbReference type="InterPro" id="IPR050596">
    <property type="entry name" value="AspAT/PAT-like"/>
</dbReference>
<evidence type="ECO:0000259" key="7">
    <source>
        <dbReference type="Pfam" id="PF00155"/>
    </source>
</evidence>
<dbReference type="CDD" id="cd00609">
    <property type="entry name" value="AAT_like"/>
    <property type="match status" value="1"/>
</dbReference>
<accession>A0A9D1ICY0</accession>
<evidence type="ECO:0000313" key="9">
    <source>
        <dbReference type="Proteomes" id="UP000824072"/>
    </source>
</evidence>
<evidence type="ECO:0000256" key="3">
    <source>
        <dbReference type="ARBA" id="ARBA00022576"/>
    </source>
</evidence>
<proteinExistence type="inferred from homology"/>
<dbReference type="InterPro" id="IPR015422">
    <property type="entry name" value="PyrdxlP-dep_Trfase_small"/>
</dbReference>
<dbReference type="PANTHER" id="PTHR46383:SF3">
    <property type="entry name" value="ASPARTATE AMINOTRANSFERASE-RELATED"/>
    <property type="match status" value="1"/>
</dbReference>
<dbReference type="Proteomes" id="UP000824072">
    <property type="component" value="Unassembled WGS sequence"/>
</dbReference>
<dbReference type="Gene3D" id="3.40.640.10">
    <property type="entry name" value="Type I PLP-dependent aspartate aminotransferase-like (Major domain)"/>
    <property type="match status" value="1"/>
</dbReference>
<feature type="domain" description="Aminotransferase class I/classII large" evidence="7">
    <location>
        <begin position="2"/>
        <end position="355"/>
    </location>
</feature>
<dbReference type="FunFam" id="3.40.640.10:FF:000033">
    <property type="entry name" value="Aspartate aminotransferase"/>
    <property type="match status" value="1"/>
</dbReference>
<dbReference type="GO" id="GO:0008483">
    <property type="term" value="F:transaminase activity"/>
    <property type="evidence" value="ECO:0007669"/>
    <property type="project" value="UniProtKB-KW"/>
</dbReference>
<dbReference type="PROSITE" id="PS00105">
    <property type="entry name" value="AA_TRANSFER_CLASS_1"/>
    <property type="match status" value="1"/>
</dbReference>
<evidence type="ECO:0000256" key="5">
    <source>
        <dbReference type="ARBA" id="ARBA00022898"/>
    </source>
</evidence>
<dbReference type="GO" id="GO:0030170">
    <property type="term" value="F:pyridoxal phosphate binding"/>
    <property type="evidence" value="ECO:0007669"/>
    <property type="project" value="InterPro"/>
</dbReference>
<keyword evidence="3 6" id="KW-0032">Aminotransferase</keyword>
<evidence type="ECO:0000313" key="8">
    <source>
        <dbReference type="EMBL" id="HIU34967.1"/>
    </source>
</evidence>
<comment type="cofactor">
    <cofactor evidence="1 6">
        <name>pyridoxal 5'-phosphate</name>
        <dbReference type="ChEBI" id="CHEBI:597326"/>
    </cofactor>
</comment>
<dbReference type="InterPro" id="IPR015421">
    <property type="entry name" value="PyrdxlP-dep_Trfase_major"/>
</dbReference>
<evidence type="ECO:0000256" key="6">
    <source>
        <dbReference type="RuleBase" id="RU000481"/>
    </source>
</evidence>
<dbReference type="InterPro" id="IPR004838">
    <property type="entry name" value="NHTrfase_class1_PyrdxlP-BS"/>
</dbReference>
<dbReference type="InterPro" id="IPR015424">
    <property type="entry name" value="PyrdxlP-dep_Trfase"/>
</dbReference>
<protein>
    <recommendedName>
        <fullName evidence="6">Aminotransferase</fullName>
        <ecNumber evidence="6">2.6.1.-</ecNumber>
    </recommendedName>
</protein>
<keyword evidence="5" id="KW-0663">Pyridoxal phosphate</keyword>
<reference evidence="8" key="1">
    <citation type="submission" date="2020-10" db="EMBL/GenBank/DDBJ databases">
        <authorList>
            <person name="Gilroy R."/>
        </authorList>
    </citation>
    <scope>NUCLEOTIDE SEQUENCE</scope>
    <source>
        <strain evidence="8">ChiHcec3-11533</strain>
    </source>
</reference>
<name>A0A9D1ICY0_9FIRM</name>
<evidence type="ECO:0000256" key="1">
    <source>
        <dbReference type="ARBA" id="ARBA00001933"/>
    </source>
</evidence>
<evidence type="ECO:0000256" key="4">
    <source>
        <dbReference type="ARBA" id="ARBA00022679"/>
    </source>
</evidence>
<dbReference type="InterPro" id="IPR004839">
    <property type="entry name" value="Aminotransferase_I/II_large"/>
</dbReference>
<dbReference type="EMBL" id="DVMU01000223">
    <property type="protein sequence ID" value="HIU34967.1"/>
    <property type="molecule type" value="Genomic_DNA"/>
</dbReference>
<dbReference type="Pfam" id="PF00155">
    <property type="entry name" value="Aminotran_1_2"/>
    <property type="match status" value="1"/>
</dbReference>